<dbReference type="EMBL" id="CP121694">
    <property type="protein sequence ID" value="WRO22765.1"/>
    <property type="molecule type" value="Genomic_DNA"/>
</dbReference>
<evidence type="ECO:0000256" key="6">
    <source>
        <dbReference type="ARBA" id="ARBA00023235"/>
    </source>
</evidence>
<dbReference type="AlphaFoldDB" id="A0AAU0UPA6"/>
<dbReference type="InterPro" id="IPR016055">
    <property type="entry name" value="A-D-PHexomutase_a/b/a-I/II/III"/>
</dbReference>
<evidence type="ECO:0000259" key="10">
    <source>
        <dbReference type="Pfam" id="PF02880"/>
    </source>
</evidence>
<keyword evidence="6" id="KW-0413">Isomerase</keyword>
<evidence type="ECO:0000259" key="9">
    <source>
        <dbReference type="Pfam" id="PF02879"/>
    </source>
</evidence>
<dbReference type="Pfam" id="PF00408">
    <property type="entry name" value="PGM_PMM_IV"/>
    <property type="match status" value="1"/>
</dbReference>
<dbReference type="InterPro" id="IPR005843">
    <property type="entry name" value="A-D-PHexomutase_C"/>
</dbReference>
<feature type="domain" description="Alpha-D-phosphohexomutase C-terminal" evidence="7">
    <location>
        <begin position="373"/>
        <end position="438"/>
    </location>
</feature>
<dbReference type="InterPro" id="IPR005846">
    <property type="entry name" value="A-D-PHexomutase_a/b/a-III"/>
</dbReference>
<evidence type="ECO:0000313" key="12">
    <source>
        <dbReference type="Proteomes" id="UP001329915"/>
    </source>
</evidence>
<evidence type="ECO:0000256" key="4">
    <source>
        <dbReference type="ARBA" id="ARBA00022723"/>
    </source>
</evidence>
<organism evidence="11 12">
    <name type="scientific">Metallumcola ferriviriculae</name>
    <dbReference type="NCBI Taxonomy" id="3039180"/>
    <lineage>
        <taxon>Bacteria</taxon>
        <taxon>Bacillati</taxon>
        <taxon>Bacillota</taxon>
        <taxon>Clostridia</taxon>
        <taxon>Neomoorellales</taxon>
        <taxon>Desulfitibacteraceae</taxon>
        <taxon>Metallumcola</taxon>
    </lineage>
</organism>
<dbReference type="PRINTS" id="PR00509">
    <property type="entry name" value="PGMPMM"/>
</dbReference>
<dbReference type="PANTHER" id="PTHR43771:SF2">
    <property type="entry name" value="PHOSPHOMANNOMUTASE_PHOSPHOGLUCOMUTASE"/>
    <property type="match status" value="1"/>
</dbReference>
<evidence type="ECO:0000256" key="2">
    <source>
        <dbReference type="ARBA" id="ARBA00010231"/>
    </source>
</evidence>
<dbReference type="SUPFAM" id="SSF53738">
    <property type="entry name" value="Phosphoglucomutase, first 3 domains"/>
    <property type="match status" value="3"/>
</dbReference>
<dbReference type="InterPro" id="IPR036900">
    <property type="entry name" value="A-D-PHexomutase_C_sf"/>
</dbReference>
<evidence type="ECO:0000256" key="1">
    <source>
        <dbReference type="ARBA" id="ARBA00001946"/>
    </source>
</evidence>
<dbReference type="GO" id="GO:0016868">
    <property type="term" value="F:intramolecular phosphotransferase activity"/>
    <property type="evidence" value="ECO:0007669"/>
    <property type="project" value="InterPro"/>
</dbReference>
<dbReference type="InterPro" id="IPR005845">
    <property type="entry name" value="A-D-PHexomutase_a/b/a-II"/>
</dbReference>
<comment type="similarity">
    <text evidence="2">Belongs to the phosphohexose mutase family.</text>
</comment>
<gene>
    <name evidence="11" type="ORF">MFMK1_002604</name>
</gene>
<keyword evidence="3" id="KW-0597">Phosphoprotein</keyword>
<keyword evidence="12" id="KW-1185">Reference proteome</keyword>
<protein>
    <submittedName>
        <fullName evidence="11">Phosphomannomutase/phosphoglucomutase</fullName>
    </submittedName>
</protein>
<evidence type="ECO:0000256" key="5">
    <source>
        <dbReference type="ARBA" id="ARBA00022842"/>
    </source>
</evidence>
<evidence type="ECO:0000259" key="8">
    <source>
        <dbReference type="Pfam" id="PF02878"/>
    </source>
</evidence>
<dbReference type="CDD" id="cd03089">
    <property type="entry name" value="PMM_PGM"/>
    <property type="match status" value="1"/>
</dbReference>
<keyword evidence="4" id="KW-0479">Metal-binding</keyword>
<feature type="domain" description="Alpha-D-phosphohexomutase alpha/beta/alpha" evidence="8">
    <location>
        <begin position="8"/>
        <end position="140"/>
    </location>
</feature>
<dbReference type="SUPFAM" id="SSF55957">
    <property type="entry name" value="Phosphoglucomutase, C-terminal domain"/>
    <property type="match status" value="1"/>
</dbReference>
<dbReference type="Proteomes" id="UP001329915">
    <property type="component" value="Chromosome"/>
</dbReference>
<comment type="cofactor">
    <cofactor evidence="1">
        <name>Mg(2+)</name>
        <dbReference type="ChEBI" id="CHEBI:18420"/>
    </cofactor>
</comment>
<sequence length="462" mass="51071">MRKINNEVFRQYDIRGIVGDELTDEFVGLLGKAIGTYILRKGFDQAVVGRDNRESSPAIRQQLVAGLVSTGCNVVDIGEVITPIFYYARVLYDMPGGAMITGSHNPSNYNGFKISGDKGPGTIYGDEIQKLRQLIEADDFESGSGTVVEKNPVKDYLDMLAEKIKLGPQQLKVVVDCGNGTASDFAPEFLRRLGCEVECLYCESDPTFPNHHPDPVKTANLQDLIKKVAEVGADVGVSFDGDADRIGAVDEKGTIIWGDTLMILYWREIMKKHPGADAIIEVKCSQALVDEVEKLGGRPVFYKTGHSLIKAKMKELKAVFTGEMSGHMFFADEFYGFDDALYATGRLLRILSNDKRSLSEMLADVAEYHATPETRIDCPDSRKFDIVEQVAADFKQDYKVIDIDGARVLFPGGWGLIRCSNTQPVIVARCEGKTPADLEFISGVVKEKLMQFAEIGDFQWGD</sequence>
<dbReference type="Gene3D" id="3.30.310.50">
    <property type="entry name" value="Alpha-D-phosphohexomutase, C-terminal domain"/>
    <property type="match status" value="1"/>
</dbReference>
<dbReference type="KEGG" id="dbc:MFMK1_002604"/>
<reference evidence="11 12" key="1">
    <citation type="submission" date="2023-04" db="EMBL/GenBank/DDBJ databases">
        <authorList>
            <person name="Hsu D."/>
        </authorList>
    </citation>
    <scope>NUCLEOTIDE SEQUENCE [LARGE SCALE GENOMIC DNA]</scope>
    <source>
        <strain evidence="11 12">MK1</strain>
    </source>
</reference>
<dbReference type="Gene3D" id="3.40.120.10">
    <property type="entry name" value="Alpha-D-Glucose-1,6-Bisphosphate, subunit A, domain 3"/>
    <property type="match status" value="3"/>
</dbReference>
<evidence type="ECO:0000256" key="3">
    <source>
        <dbReference type="ARBA" id="ARBA00022553"/>
    </source>
</evidence>
<name>A0AAU0UPA6_9FIRM</name>
<dbReference type="PANTHER" id="PTHR43771">
    <property type="entry name" value="PHOSPHOMANNOMUTASE"/>
    <property type="match status" value="1"/>
</dbReference>
<feature type="domain" description="Alpha-D-phosphohexomutase alpha/beta/alpha" evidence="9">
    <location>
        <begin position="154"/>
        <end position="253"/>
    </location>
</feature>
<keyword evidence="5" id="KW-0460">Magnesium</keyword>
<accession>A0AAU0UPA6</accession>
<evidence type="ECO:0000313" key="11">
    <source>
        <dbReference type="EMBL" id="WRO22765.1"/>
    </source>
</evidence>
<evidence type="ECO:0000259" key="7">
    <source>
        <dbReference type="Pfam" id="PF00408"/>
    </source>
</evidence>
<dbReference type="Pfam" id="PF02880">
    <property type="entry name" value="PGM_PMM_III"/>
    <property type="match status" value="1"/>
</dbReference>
<dbReference type="GO" id="GO:0005975">
    <property type="term" value="P:carbohydrate metabolic process"/>
    <property type="evidence" value="ECO:0007669"/>
    <property type="project" value="InterPro"/>
</dbReference>
<dbReference type="GO" id="GO:0046872">
    <property type="term" value="F:metal ion binding"/>
    <property type="evidence" value="ECO:0007669"/>
    <property type="project" value="UniProtKB-KW"/>
</dbReference>
<dbReference type="InterPro" id="IPR005841">
    <property type="entry name" value="Alpha-D-phosphohexomutase_SF"/>
</dbReference>
<dbReference type="Pfam" id="PF02879">
    <property type="entry name" value="PGM_PMM_II"/>
    <property type="match status" value="1"/>
</dbReference>
<dbReference type="Pfam" id="PF02878">
    <property type="entry name" value="PGM_PMM_I"/>
    <property type="match status" value="1"/>
</dbReference>
<dbReference type="InterPro" id="IPR005844">
    <property type="entry name" value="A-D-PHexomutase_a/b/a-I"/>
</dbReference>
<feature type="domain" description="Alpha-D-phosphohexomutase alpha/beta/alpha" evidence="10">
    <location>
        <begin position="258"/>
        <end position="367"/>
    </location>
</feature>
<dbReference type="RefSeq" id="WP_366922163.1">
    <property type="nucleotide sequence ID" value="NZ_CP121694.1"/>
</dbReference>
<proteinExistence type="inferred from homology"/>